<keyword evidence="2" id="KW-1185">Reference proteome</keyword>
<organism evidence="1 2">
    <name type="scientific">Gossypium australe</name>
    <dbReference type="NCBI Taxonomy" id="47621"/>
    <lineage>
        <taxon>Eukaryota</taxon>
        <taxon>Viridiplantae</taxon>
        <taxon>Streptophyta</taxon>
        <taxon>Embryophyta</taxon>
        <taxon>Tracheophyta</taxon>
        <taxon>Spermatophyta</taxon>
        <taxon>Magnoliopsida</taxon>
        <taxon>eudicotyledons</taxon>
        <taxon>Gunneridae</taxon>
        <taxon>Pentapetalae</taxon>
        <taxon>rosids</taxon>
        <taxon>malvids</taxon>
        <taxon>Malvales</taxon>
        <taxon>Malvaceae</taxon>
        <taxon>Malvoideae</taxon>
        <taxon>Gossypium</taxon>
    </lineage>
</organism>
<reference evidence="2" key="1">
    <citation type="journal article" date="2019" name="Plant Biotechnol. J.">
        <title>Genome sequencing of the Australian wild diploid species Gossypium australe highlights disease resistance and delayed gland morphogenesis.</title>
        <authorList>
            <person name="Cai Y."/>
            <person name="Cai X."/>
            <person name="Wang Q."/>
            <person name="Wang P."/>
            <person name="Zhang Y."/>
            <person name="Cai C."/>
            <person name="Xu Y."/>
            <person name="Wang K."/>
            <person name="Zhou Z."/>
            <person name="Wang C."/>
            <person name="Geng S."/>
            <person name="Li B."/>
            <person name="Dong Q."/>
            <person name="Hou Y."/>
            <person name="Wang H."/>
            <person name="Ai P."/>
            <person name="Liu Z."/>
            <person name="Yi F."/>
            <person name="Sun M."/>
            <person name="An G."/>
            <person name="Cheng J."/>
            <person name="Zhang Y."/>
            <person name="Shi Q."/>
            <person name="Xie Y."/>
            <person name="Shi X."/>
            <person name="Chang Y."/>
            <person name="Huang F."/>
            <person name="Chen Y."/>
            <person name="Hong S."/>
            <person name="Mi L."/>
            <person name="Sun Q."/>
            <person name="Zhang L."/>
            <person name="Zhou B."/>
            <person name="Peng R."/>
            <person name="Zhang X."/>
            <person name="Liu F."/>
        </authorList>
    </citation>
    <scope>NUCLEOTIDE SEQUENCE [LARGE SCALE GENOMIC DNA]</scope>
    <source>
        <strain evidence="2">cv. PA1801</strain>
    </source>
</reference>
<accession>A0A5B6VTU5</accession>
<dbReference type="OrthoDB" id="1001431at2759"/>
<dbReference type="PANTHER" id="PTHR35218">
    <property type="entry name" value="RNASE H DOMAIN-CONTAINING PROTEIN"/>
    <property type="match status" value="1"/>
</dbReference>
<dbReference type="EMBL" id="SMMG02000005">
    <property type="protein sequence ID" value="KAA3472428.1"/>
    <property type="molecule type" value="Genomic_DNA"/>
</dbReference>
<keyword evidence="1" id="KW-0808">Transferase</keyword>
<protein>
    <submittedName>
        <fullName evidence="1">Reverse transcriptase</fullName>
    </submittedName>
</protein>
<gene>
    <name evidence="1" type="ORF">EPI10_022910</name>
</gene>
<dbReference type="GO" id="GO:0003964">
    <property type="term" value="F:RNA-directed DNA polymerase activity"/>
    <property type="evidence" value="ECO:0007669"/>
    <property type="project" value="UniProtKB-KW"/>
</dbReference>
<evidence type="ECO:0000313" key="1">
    <source>
        <dbReference type="EMBL" id="KAA3472428.1"/>
    </source>
</evidence>
<dbReference type="AlphaFoldDB" id="A0A5B6VTU5"/>
<proteinExistence type="predicted"/>
<comment type="caution">
    <text evidence="1">The sequence shown here is derived from an EMBL/GenBank/DDBJ whole genome shotgun (WGS) entry which is preliminary data.</text>
</comment>
<name>A0A5B6VTU5_9ROSI</name>
<sequence>MRFRDLIKRHKPLIFVILETRVSPSRAKLVHSRVSLRGRHTVEAEGFSGGIWFFWDSDIIQVTILKSHAQFIHARVKQGDEPEWLFTAIYGSPNRQKRAELLVELTEIEAGDSRKHWGPTQVARMFDPAPPRLNSDHAPLLIRLNGNPPPASELRPFRFQAAWLQHPTFNAFVHEKWSNNNHITEALEAMGKQCLTWNKSIFENIFARKKRLEARIEGIQRILRDQFIPGLGKLEKNLKAQLDLTLQQEETLWFQKSREKWIVQGDRKTKYFHTATLVRRRRNKIEGLMNAMGV</sequence>
<keyword evidence="1" id="KW-0695">RNA-directed DNA polymerase</keyword>
<keyword evidence="1" id="KW-0548">Nucleotidyltransferase</keyword>
<evidence type="ECO:0000313" key="2">
    <source>
        <dbReference type="Proteomes" id="UP000325315"/>
    </source>
</evidence>
<dbReference type="PANTHER" id="PTHR35218:SF9">
    <property type="entry name" value="ENDONUCLEASE_EXONUCLEASE_PHOSPHATASE DOMAIN-CONTAINING PROTEIN"/>
    <property type="match status" value="1"/>
</dbReference>
<dbReference type="Proteomes" id="UP000325315">
    <property type="component" value="Unassembled WGS sequence"/>
</dbReference>